<dbReference type="Proteomes" id="UP000254968">
    <property type="component" value="Unassembled WGS sequence"/>
</dbReference>
<evidence type="ECO:0000256" key="1">
    <source>
        <dbReference type="ARBA" id="ARBA00005194"/>
    </source>
</evidence>
<dbReference type="Gene3D" id="3.40.47.10">
    <property type="match status" value="2"/>
</dbReference>
<keyword evidence="6" id="KW-0012">Acyltransferase</keyword>
<name>A0A378HYI8_9GAMM</name>
<evidence type="ECO:0000313" key="6">
    <source>
        <dbReference type="EMBL" id="STX27783.1"/>
    </source>
</evidence>
<dbReference type="InterPro" id="IPR020841">
    <property type="entry name" value="PKS_Beta-ketoAc_synthase_dom"/>
</dbReference>
<dbReference type="Pfam" id="PF00109">
    <property type="entry name" value="ketoacyl-synt"/>
    <property type="match status" value="1"/>
</dbReference>
<comment type="pathway">
    <text evidence="1">Lipid metabolism; fatty acid biosynthesis.</text>
</comment>
<organism evidence="6 7">
    <name type="scientific">Legionella beliardensis</name>
    <dbReference type="NCBI Taxonomy" id="91822"/>
    <lineage>
        <taxon>Bacteria</taxon>
        <taxon>Pseudomonadati</taxon>
        <taxon>Pseudomonadota</taxon>
        <taxon>Gammaproteobacteria</taxon>
        <taxon>Legionellales</taxon>
        <taxon>Legionellaceae</taxon>
        <taxon>Legionella</taxon>
    </lineage>
</organism>
<proteinExistence type="inferred from homology"/>
<dbReference type="AlphaFoldDB" id="A0A378HYI8"/>
<sequence length="427" mass="45951">MSNEYGNRVFITGLSALTACGDTAQSTWQAVLAGQSGLGKIKNWDVSSWPTSIGGELKDFNPGRLLPDRKLIKVISRHDAMGIHAAVQAVEDSQILTYRDSLPSADVFNENTAVYVGSPGNKYFQQYDFLPLLAKTDNMQQFAKQLFDEVHPMWLLRILPNNVLAYTGITYGFKGPNHNLTNHAVGGTQAILEAYHAIKSGQAERAVVVAYDMGIEPQALFYYAKLGVVSAQHLKPFDKEHDGTILAEGAAAIVLESQASVQARNATCYGEVLGGKATTEAAGLFSIANDGKPLADLLHNTLEELHLTPNDVDLLVAHGNGNKKSDETEALAIESVFNKKSVPVTAFKWAMGHTLCASGLIDAVLTTYALSNRCIPGIATFSQPAASCSNLNLSATKRLMSNKNQIAMMINRGFASMNACLVIKSSA</sequence>
<dbReference type="InterPro" id="IPR000794">
    <property type="entry name" value="Beta-ketoacyl_synthase"/>
</dbReference>
<dbReference type="InterPro" id="IPR016039">
    <property type="entry name" value="Thiolase-like"/>
</dbReference>
<dbReference type="GO" id="GO:0005829">
    <property type="term" value="C:cytosol"/>
    <property type="evidence" value="ECO:0007669"/>
    <property type="project" value="TreeGrafter"/>
</dbReference>
<evidence type="ECO:0000256" key="2">
    <source>
        <dbReference type="ARBA" id="ARBA00008467"/>
    </source>
</evidence>
<accession>A0A378HYI8</accession>
<gene>
    <name evidence="6" type="primary">fabFn</name>
    <name evidence="6" type="ORF">NCTC13315_00299</name>
</gene>
<feature type="domain" description="Ketosynthase family 3 (KS3)" evidence="5">
    <location>
        <begin position="6"/>
        <end position="425"/>
    </location>
</feature>
<evidence type="ECO:0000259" key="5">
    <source>
        <dbReference type="PROSITE" id="PS52004"/>
    </source>
</evidence>
<dbReference type="SUPFAM" id="SSF53901">
    <property type="entry name" value="Thiolase-like"/>
    <property type="match status" value="2"/>
</dbReference>
<dbReference type="Pfam" id="PF02801">
    <property type="entry name" value="Ketoacyl-synt_C"/>
    <property type="match status" value="1"/>
</dbReference>
<evidence type="ECO:0000256" key="4">
    <source>
        <dbReference type="RuleBase" id="RU003694"/>
    </source>
</evidence>
<evidence type="ECO:0000313" key="7">
    <source>
        <dbReference type="Proteomes" id="UP000254968"/>
    </source>
</evidence>
<comment type="similarity">
    <text evidence="2 4">Belongs to the thiolase-like superfamily. Beta-ketoacyl-ACP synthases family.</text>
</comment>
<reference evidence="6 7" key="1">
    <citation type="submission" date="2018-06" db="EMBL/GenBank/DDBJ databases">
        <authorList>
            <consortium name="Pathogen Informatics"/>
            <person name="Doyle S."/>
        </authorList>
    </citation>
    <scope>NUCLEOTIDE SEQUENCE [LARGE SCALE GENOMIC DNA]</scope>
    <source>
        <strain evidence="6 7">NCTC13315</strain>
    </source>
</reference>
<dbReference type="EC" id="2.3.1.41" evidence="6"/>
<dbReference type="InterPro" id="IPR014030">
    <property type="entry name" value="Ketoacyl_synth_N"/>
</dbReference>
<dbReference type="PANTHER" id="PTHR11712:SF336">
    <property type="entry name" value="3-OXOACYL-[ACYL-CARRIER-PROTEIN] SYNTHASE, MITOCHONDRIAL"/>
    <property type="match status" value="1"/>
</dbReference>
<dbReference type="EMBL" id="UGNV01000001">
    <property type="protein sequence ID" value="STX27783.1"/>
    <property type="molecule type" value="Genomic_DNA"/>
</dbReference>
<dbReference type="EC" id="2.3.1.179" evidence="6"/>
<keyword evidence="7" id="KW-1185">Reference proteome</keyword>
<dbReference type="GO" id="GO:0004315">
    <property type="term" value="F:3-oxoacyl-[acyl-carrier-protein] synthase activity"/>
    <property type="evidence" value="ECO:0007669"/>
    <property type="project" value="UniProtKB-EC"/>
</dbReference>
<dbReference type="GO" id="GO:0006633">
    <property type="term" value="P:fatty acid biosynthetic process"/>
    <property type="evidence" value="ECO:0007669"/>
    <property type="project" value="TreeGrafter"/>
</dbReference>
<dbReference type="SMART" id="SM00825">
    <property type="entry name" value="PKS_KS"/>
    <property type="match status" value="1"/>
</dbReference>
<dbReference type="OrthoDB" id="5644892at2"/>
<evidence type="ECO:0000256" key="3">
    <source>
        <dbReference type="ARBA" id="ARBA00022679"/>
    </source>
</evidence>
<dbReference type="InterPro" id="IPR014031">
    <property type="entry name" value="Ketoacyl_synth_C"/>
</dbReference>
<keyword evidence="3 4" id="KW-0808">Transferase</keyword>
<dbReference type="PROSITE" id="PS52004">
    <property type="entry name" value="KS3_2"/>
    <property type="match status" value="1"/>
</dbReference>
<dbReference type="RefSeq" id="WP_115301576.1">
    <property type="nucleotide sequence ID" value="NZ_CAAAHO010000011.1"/>
</dbReference>
<dbReference type="PANTHER" id="PTHR11712">
    <property type="entry name" value="POLYKETIDE SYNTHASE-RELATED"/>
    <property type="match status" value="1"/>
</dbReference>
<protein>
    <submittedName>
        <fullName evidence="6">3-oxoacyl-ACP synthase</fullName>
        <ecNumber evidence="6">2.3.1.179</ecNumber>
        <ecNumber evidence="6">2.3.1.41</ecNumber>
    </submittedName>
</protein>